<dbReference type="STRING" id="50429.A0A2B4R612"/>
<dbReference type="SUPFAM" id="SSF57716">
    <property type="entry name" value="Glucocorticoid receptor-like (DNA-binding domain)"/>
    <property type="match status" value="1"/>
</dbReference>
<accession>A0A2B4R612</accession>
<evidence type="ECO:0000256" key="3">
    <source>
        <dbReference type="ARBA" id="ARBA00022771"/>
    </source>
</evidence>
<feature type="region of interest" description="Disordered" evidence="7">
    <location>
        <begin position="81"/>
        <end position="116"/>
    </location>
</feature>
<dbReference type="GO" id="GO:0003677">
    <property type="term" value="F:DNA binding"/>
    <property type="evidence" value="ECO:0007669"/>
    <property type="project" value="UniProtKB-UniRule"/>
</dbReference>
<evidence type="ECO:0000256" key="2">
    <source>
        <dbReference type="ARBA" id="ARBA00022723"/>
    </source>
</evidence>
<dbReference type="Pfam" id="PF05485">
    <property type="entry name" value="THAP"/>
    <property type="match status" value="1"/>
</dbReference>
<organism evidence="9 10">
    <name type="scientific">Stylophora pistillata</name>
    <name type="common">Smooth cauliflower coral</name>
    <dbReference type="NCBI Taxonomy" id="50429"/>
    <lineage>
        <taxon>Eukaryota</taxon>
        <taxon>Metazoa</taxon>
        <taxon>Cnidaria</taxon>
        <taxon>Anthozoa</taxon>
        <taxon>Hexacorallia</taxon>
        <taxon>Scleractinia</taxon>
        <taxon>Astrocoeniina</taxon>
        <taxon>Pocilloporidae</taxon>
        <taxon>Stylophora</taxon>
    </lineage>
</organism>
<evidence type="ECO:0000256" key="1">
    <source>
        <dbReference type="ARBA" id="ARBA00001968"/>
    </source>
</evidence>
<dbReference type="PANTHER" id="PTHR23080">
    <property type="entry name" value="THAP DOMAIN PROTEIN"/>
    <property type="match status" value="1"/>
</dbReference>
<keyword evidence="2" id="KW-0479">Metal-binding</keyword>
<dbReference type="GO" id="GO:0008270">
    <property type="term" value="F:zinc ion binding"/>
    <property type="evidence" value="ECO:0007669"/>
    <property type="project" value="UniProtKB-KW"/>
</dbReference>
<comment type="cofactor">
    <cofactor evidence="1">
        <name>a divalent metal cation</name>
        <dbReference type="ChEBI" id="CHEBI:60240"/>
    </cofactor>
</comment>
<proteinExistence type="predicted"/>
<comment type="caution">
    <text evidence="9">The sequence shown here is derived from an EMBL/GenBank/DDBJ whole genome shotgun (WGS) entry which is preliminary data.</text>
</comment>
<dbReference type="Pfam" id="PF13359">
    <property type="entry name" value="DDE_Tnp_4"/>
    <property type="match status" value="1"/>
</dbReference>
<dbReference type="PROSITE" id="PS50950">
    <property type="entry name" value="ZF_THAP"/>
    <property type="match status" value="1"/>
</dbReference>
<keyword evidence="10" id="KW-1185">Reference proteome</keyword>
<dbReference type="InterPro" id="IPR027805">
    <property type="entry name" value="Transposase_HTH_dom"/>
</dbReference>
<dbReference type="InterPro" id="IPR027806">
    <property type="entry name" value="HARBI1_dom"/>
</dbReference>
<dbReference type="SMART" id="SM00980">
    <property type="entry name" value="THAP"/>
    <property type="match status" value="1"/>
</dbReference>
<feature type="domain" description="THAP-type" evidence="8">
    <location>
        <begin position="1"/>
        <end position="85"/>
    </location>
</feature>
<evidence type="ECO:0000256" key="6">
    <source>
        <dbReference type="PROSITE-ProRule" id="PRU00309"/>
    </source>
</evidence>
<dbReference type="Proteomes" id="UP000225706">
    <property type="component" value="Unassembled WGS sequence"/>
</dbReference>
<keyword evidence="4" id="KW-0862">Zinc</keyword>
<evidence type="ECO:0000256" key="5">
    <source>
        <dbReference type="ARBA" id="ARBA00023125"/>
    </source>
</evidence>
<sequence>MTVYRCCVGGCDNDSRYKEKIVKRSHVEGELRWHHIPKQPEKRKQWTKNVSKGLSGFVASDHKTVCSNHFEYGKPTFASPNPTLFSVPSDKNKSSPRKRKLPTRTSEGPSTKETKELKYKETGSQCTIINPLAYSSLTFAHLTREHDVNNFTGLTVKSFRLIFDHVKGKALVMHYWKGPKRTGDLSKLKIDRQMRALTLEQEFLLTMMKLRLGLFLFDLTFRFDISASATSSIFTTWVKFLAKELKWRLVWPDRVDTHRNLPDMFRKYYPKCRVLLDCPEIYIETPSDLAVAAQCWSDYKHHRTIKFLVGITPNGAISLPSDGYGGRASDLFIVEDCGFVNYLKPHDQVMGLMSGKPHL</sequence>
<evidence type="ECO:0000313" key="9">
    <source>
        <dbReference type="EMBL" id="PFX11930.1"/>
    </source>
</evidence>
<gene>
    <name evidence="9" type="primary">thap11</name>
    <name evidence="9" type="ORF">AWC38_SpisGene24188</name>
</gene>
<dbReference type="AlphaFoldDB" id="A0A2B4R612"/>
<keyword evidence="5 6" id="KW-0238">DNA-binding</keyword>
<reference evidence="10" key="1">
    <citation type="journal article" date="2017" name="bioRxiv">
        <title>Comparative analysis of the genomes of Stylophora pistillata and Acropora digitifera provides evidence for extensive differences between species of corals.</title>
        <authorList>
            <person name="Voolstra C.R."/>
            <person name="Li Y."/>
            <person name="Liew Y.J."/>
            <person name="Baumgarten S."/>
            <person name="Zoccola D."/>
            <person name="Flot J.-F."/>
            <person name="Tambutte S."/>
            <person name="Allemand D."/>
            <person name="Aranda M."/>
        </authorList>
    </citation>
    <scope>NUCLEOTIDE SEQUENCE [LARGE SCALE GENOMIC DNA]</scope>
</reference>
<dbReference type="EMBL" id="LSMT01001730">
    <property type="protein sequence ID" value="PFX11930.1"/>
    <property type="molecule type" value="Genomic_DNA"/>
</dbReference>
<evidence type="ECO:0000259" key="8">
    <source>
        <dbReference type="PROSITE" id="PS50950"/>
    </source>
</evidence>
<dbReference type="InterPro" id="IPR006612">
    <property type="entry name" value="THAP_Znf"/>
</dbReference>
<evidence type="ECO:0000313" key="10">
    <source>
        <dbReference type="Proteomes" id="UP000225706"/>
    </source>
</evidence>
<protein>
    <submittedName>
        <fullName evidence="9">THAP domain-containing protein 11</fullName>
    </submittedName>
</protein>
<evidence type="ECO:0000256" key="4">
    <source>
        <dbReference type="ARBA" id="ARBA00022833"/>
    </source>
</evidence>
<dbReference type="Pfam" id="PF13613">
    <property type="entry name" value="HTH_Tnp_4"/>
    <property type="match status" value="1"/>
</dbReference>
<dbReference type="OrthoDB" id="5985949at2759"/>
<name>A0A2B4R612_STYPI</name>
<evidence type="ECO:0000256" key="7">
    <source>
        <dbReference type="SAM" id="MobiDB-lite"/>
    </source>
</evidence>
<keyword evidence="3 6" id="KW-0863">Zinc-finger</keyword>